<reference evidence="2 3" key="1">
    <citation type="submission" date="2018-07" db="EMBL/GenBank/DDBJ databases">
        <title>Genomic Encyclopedia of Type Strains, Phase IV (KMG-IV): sequencing the most valuable type-strain genomes for metagenomic binning, comparative biology and taxonomic classification.</title>
        <authorList>
            <person name="Goeker M."/>
        </authorList>
    </citation>
    <scope>NUCLEOTIDE SEQUENCE [LARGE SCALE GENOMIC DNA]</scope>
    <source>
        <strain evidence="2 3">DSM 101478</strain>
    </source>
</reference>
<sequence>MRKLILYGLGVLLLIVAIFGAKYIVDSNNKPKPKIEKVVKTVFTQTAQNTTVPITIPTNGTLQAKERLELYSEVQGIFQSSAHDFKVGQTYKKGQTLIRIDASEYNASVQAAKSEFYNLVTSLMPDLRLDYPDAFPKWQTYLNNFDVNKAVPQLPETSSEKVKYFITGRGVYASYYNIKNLEQRLGKYGIYAPFNGVLTEALVTRGTLIRQGQKLGEFINTSVFEVELAIGKTFSDLLKIGEEVTLSVLQSTKTYTGTVSRINGRIDPATQTIKVFVEVKGEDLKEGMYLEAQLEAREQENAIKISRKLLVDESEIFVVRDSILDLIPVEPVYFSPKEVVVQGVPNGTQILSRSIPGAYAGMLVKVNKENSSATQQIETTQ</sequence>
<dbReference type="PANTHER" id="PTHR30469:SF15">
    <property type="entry name" value="HLYD FAMILY OF SECRETION PROTEINS"/>
    <property type="match status" value="1"/>
</dbReference>
<dbReference type="RefSeq" id="WP_115122770.1">
    <property type="nucleotide sequence ID" value="NZ_QRAO01000001.1"/>
</dbReference>
<dbReference type="InterPro" id="IPR058625">
    <property type="entry name" value="MdtA-like_BSH"/>
</dbReference>
<dbReference type="Gene3D" id="2.40.50.100">
    <property type="match status" value="1"/>
</dbReference>
<accession>A0A370QLC6</accession>
<dbReference type="GO" id="GO:0015562">
    <property type="term" value="F:efflux transmembrane transporter activity"/>
    <property type="evidence" value="ECO:0007669"/>
    <property type="project" value="TreeGrafter"/>
</dbReference>
<evidence type="ECO:0000313" key="2">
    <source>
        <dbReference type="EMBL" id="RDK89131.1"/>
    </source>
</evidence>
<dbReference type="OrthoDB" id="1114717at2"/>
<dbReference type="GO" id="GO:1990281">
    <property type="term" value="C:efflux pump complex"/>
    <property type="evidence" value="ECO:0007669"/>
    <property type="project" value="TreeGrafter"/>
</dbReference>
<comment type="caution">
    <text evidence="2">The sequence shown here is derived from an EMBL/GenBank/DDBJ whole genome shotgun (WGS) entry which is preliminary data.</text>
</comment>
<gene>
    <name evidence="2" type="ORF">C8D94_1011011</name>
</gene>
<dbReference type="PANTHER" id="PTHR30469">
    <property type="entry name" value="MULTIDRUG RESISTANCE PROTEIN MDTA"/>
    <property type="match status" value="1"/>
</dbReference>
<feature type="domain" description="Multidrug resistance protein MdtA-like barrel-sandwich hybrid" evidence="1">
    <location>
        <begin position="69"/>
        <end position="215"/>
    </location>
</feature>
<evidence type="ECO:0000313" key="3">
    <source>
        <dbReference type="Proteomes" id="UP000255317"/>
    </source>
</evidence>
<dbReference type="Gene3D" id="2.40.30.170">
    <property type="match status" value="1"/>
</dbReference>
<name>A0A370QLC6_9FLAO</name>
<dbReference type="Pfam" id="PF25917">
    <property type="entry name" value="BSH_RND"/>
    <property type="match status" value="1"/>
</dbReference>
<dbReference type="SUPFAM" id="SSF111369">
    <property type="entry name" value="HlyD-like secretion proteins"/>
    <property type="match status" value="1"/>
</dbReference>
<keyword evidence="3" id="KW-1185">Reference proteome</keyword>
<dbReference type="AlphaFoldDB" id="A0A370QLC6"/>
<protein>
    <submittedName>
        <fullName evidence="2">Multidrug efflux pump subunit AcrA (Membrane-fusion protein)</fullName>
    </submittedName>
</protein>
<evidence type="ECO:0000259" key="1">
    <source>
        <dbReference type="Pfam" id="PF25917"/>
    </source>
</evidence>
<dbReference type="EMBL" id="QRAO01000001">
    <property type="protein sequence ID" value="RDK89131.1"/>
    <property type="molecule type" value="Genomic_DNA"/>
</dbReference>
<organism evidence="2 3">
    <name type="scientific">Marinirhabdus gelatinilytica</name>
    <dbReference type="NCBI Taxonomy" id="1703343"/>
    <lineage>
        <taxon>Bacteria</taxon>
        <taxon>Pseudomonadati</taxon>
        <taxon>Bacteroidota</taxon>
        <taxon>Flavobacteriia</taxon>
        <taxon>Flavobacteriales</taxon>
        <taxon>Flavobacteriaceae</taxon>
    </lineage>
</organism>
<dbReference type="Proteomes" id="UP000255317">
    <property type="component" value="Unassembled WGS sequence"/>
</dbReference>
<dbReference type="Gene3D" id="1.10.287.470">
    <property type="entry name" value="Helix hairpin bin"/>
    <property type="match status" value="1"/>
</dbReference>
<proteinExistence type="predicted"/>